<comment type="caution">
    <text evidence="2">The sequence shown here is derived from an EMBL/GenBank/DDBJ whole genome shotgun (WGS) entry which is preliminary data.</text>
</comment>
<organism evidence="2 3">
    <name type="scientific">Lithospermum erythrorhizon</name>
    <name type="common">Purple gromwell</name>
    <name type="synonym">Lithospermum officinale var. erythrorhizon</name>
    <dbReference type="NCBI Taxonomy" id="34254"/>
    <lineage>
        <taxon>Eukaryota</taxon>
        <taxon>Viridiplantae</taxon>
        <taxon>Streptophyta</taxon>
        <taxon>Embryophyta</taxon>
        <taxon>Tracheophyta</taxon>
        <taxon>Spermatophyta</taxon>
        <taxon>Magnoliopsida</taxon>
        <taxon>eudicotyledons</taxon>
        <taxon>Gunneridae</taxon>
        <taxon>Pentapetalae</taxon>
        <taxon>asterids</taxon>
        <taxon>lamiids</taxon>
        <taxon>Boraginales</taxon>
        <taxon>Boraginaceae</taxon>
        <taxon>Boraginoideae</taxon>
        <taxon>Lithospermeae</taxon>
        <taxon>Lithospermum</taxon>
    </lineage>
</organism>
<evidence type="ECO:0000259" key="1">
    <source>
        <dbReference type="Pfam" id="PF23156"/>
    </source>
</evidence>
<proteinExistence type="predicted"/>
<dbReference type="InterPro" id="IPR040358">
    <property type="entry name" value="At4g22758-like"/>
</dbReference>
<gene>
    <name evidence="2" type="ORF">LIER_43547</name>
</gene>
<evidence type="ECO:0000313" key="3">
    <source>
        <dbReference type="Proteomes" id="UP001454036"/>
    </source>
</evidence>
<reference evidence="2 3" key="1">
    <citation type="submission" date="2024-01" db="EMBL/GenBank/DDBJ databases">
        <title>The complete chloroplast genome sequence of Lithospermum erythrorhizon: insights into the phylogenetic relationship among Boraginaceae species and the maternal lineages of purple gromwells.</title>
        <authorList>
            <person name="Okada T."/>
            <person name="Watanabe K."/>
        </authorList>
    </citation>
    <scope>NUCLEOTIDE SEQUENCE [LARGE SCALE GENOMIC DNA]</scope>
</reference>
<protein>
    <recommendedName>
        <fullName evidence="1">DUF7054 domain-containing protein</fullName>
    </recommendedName>
</protein>
<sequence>MRKIVHVRMWLKKQGKKCDESKNAENKRFLISVKVVGSAGPLRFIVSESDSVKRVINSALKLYTRQGRLPVLTSGANSFLLFPANAELSGIHLSLNLNH</sequence>
<dbReference type="InterPro" id="IPR055482">
    <property type="entry name" value="DUF7054"/>
</dbReference>
<feature type="domain" description="DUF7054" evidence="1">
    <location>
        <begin position="26"/>
        <end position="91"/>
    </location>
</feature>
<accession>A0AAV3QA86</accession>
<dbReference type="AlphaFoldDB" id="A0AAV3QA86"/>
<name>A0AAV3QA86_LITER</name>
<dbReference type="PANTHER" id="PTHR33270:SF5">
    <property type="entry name" value="GB|AAC00605.1"/>
    <property type="match status" value="1"/>
</dbReference>
<dbReference type="PANTHER" id="PTHR33270">
    <property type="entry name" value="BNAC05G50380D PROTEIN"/>
    <property type="match status" value="1"/>
</dbReference>
<dbReference type="EMBL" id="BAABME010036165">
    <property type="protein sequence ID" value="GAA0160915.1"/>
    <property type="molecule type" value="Genomic_DNA"/>
</dbReference>
<dbReference type="Proteomes" id="UP001454036">
    <property type="component" value="Unassembled WGS sequence"/>
</dbReference>
<evidence type="ECO:0000313" key="2">
    <source>
        <dbReference type="EMBL" id="GAA0160915.1"/>
    </source>
</evidence>
<dbReference type="Pfam" id="PF23156">
    <property type="entry name" value="DUF7054"/>
    <property type="match status" value="1"/>
</dbReference>
<keyword evidence="3" id="KW-1185">Reference proteome</keyword>